<gene>
    <name evidence="1" type="ORF">C7M71_030050</name>
</gene>
<dbReference type="Gene3D" id="1.25.40.10">
    <property type="entry name" value="Tetratricopeptide repeat domain"/>
    <property type="match status" value="1"/>
</dbReference>
<organism evidence="1 2">
    <name type="scientific">Peterkaempfera bronchialis</name>
    <dbReference type="NCBI Taxonomy" id="2126346"/>
    <lineage>
        <taxon>Bacteria</taxon>
        <taxon>Bacillati</taxon>
        <taxon>Actinomycetota</taxon>
        <taxon>Actinomycetes</taxon>
        <taxon>Kitasatosporales</taxon>
        <taxon>Streptomycetaceae</taxon>
        <taxon>Peterkaempfera</taxon>
    </lineage>
</organism>
<proteinExistence type="predicted"/>
<keyword evidence="2" id="KW-1185">Reference proteome</keyword>
<accession>A0A345T4T9</accession>
<dbReference type="OrthoDB" id="3213425at2"/>
<dbReference type="AlphaFoldDB" id="A0A345T4T9"/>
<name>A0A345T4T9_9ACTN</name>
<evidence type="ECO:0000313" key="1">
    <source>
        <dbReference type="EMBL" id="AXI80994.1"/>
    </source>
</evidence>
<sequence>MTDTKAANEALARVIAEAGCTYQALATTVRAVASEAGEHLATAPSAIAHWVAGGTPTGRTPQYLAEALTRKTRRKVTVAEIGLGSEAIGEVMSADPLATAADLGRAVMQSRRDFLASAFATAAVALPLTYDHQAVAATLRAGRTGSRVGIGEVATVRHITSVFTAADERLGGGHGLSAVTTYLTDTVVPMLQAVYPSEAIRRSAYGVAAELSYLAAWKYHDLGREGAAQRYYLLGYQLACESDPTGHGAWMMRALAHQALNLKQPEFCVELAEESLRRARGKVDPQTEALLLITSARAYGATGDGQKAAAALLAAEDAMLNTATPPASFTAATGPVAATVASHTAKTLAELKDHQAAERHHRAALAGRDPEAFRRIHALTLGNLARSVAAQRRHDEAVGIWGQSLDFMDGVVSDRHKKDLHKVRTTMASWARRGIPGAADLGQRAAELVRA</sequence>
<dbReference type="KEGG" id="stri:C7M71_030050"/>
<dbReference type="RefSeq" id="WP_111488840.1">
    <property type="nucleotide sequence ID" value="NZ_CP031264.1"/>
</dbReference>
<protein>
    <submittedName>
        <fullName evidence="1">Tetratricopeptide repeat protein</fullName>
    </submittedName>
</protein>
<reference evidence="2" key="1">
    <citation type="submission" date="2018-07" db="EMBL/GenBank/DDBJ databases">
        <title>Streptacidiphilus bronchialis DSM 106435 chromosome.</title>
        <authorList>
            <person name="Batra D."/>
            <person name="Gulvik C.A."/>
        </authorList>
    </citation>
    <scope>NUCLEOTIDE SEQUENCE [LARGE SCALE GENOMIC DNA]</scope>
    <source>
        <strain evidence="2">DSM 106435</strain>
    </source>
</reference>
<dbReference type="EMBL" id="CP031264">
    <property type="protein sequence ID" value="AXI80994.1"/>
    <property type="molecule type" value="Genomic_DNA"/>
</dbReference>
<dbReference type="Proteomes" id="UP000249340">
    <property type="component" value="Chromosome"/>
</dbReference>
<dbReference type="SUPFAM" id="SSF48452">
    <property type="entry name" value="TPR-like"/>
    <property type="match status" value="1"/>
</dbReference>
<evidence type="ECO:0000313" key="2">
    <source>
        <dbReference type="Proteomes" id="UP000249340"/>
    </source>
</evidence>
<dbReference type="InterPro" id="IPR011990">
    <property type="entry name" value="TPR-like_helical_dom_sf"/>
</dbReference>